<keyword evidence="3" id="KW-1185">Reference proteome</keyword>
<sequence length="209" mass="22711">KTQGTVASDKPDGAPAVAGFNPECLCLNLTHSQGPSVAEHHPSDGQHEYFQQQQQLHHLLHVREFRDPWADYYENLERRQESPEPEHEGHHSSHVQDNEHANDEWTAPDACPQPPSPPTTPPPPTATATNENANANGRATAEELTSKDVNSNELNAHPIPPEHATSSPTATATAKAKATPSPHHSVHSQRVRKSTIKAQPEVAAGVQPE</sequence>
<reference evidence="3" key="1">
    <citation type="submission" date="2018-01" db="EMBL/GenBank/DDBJ databases">
        <authorList>
            <person name="Alioto T."/>
            <person name="Alioto T."/>
        </authorList>
    </citation>
    <scope>NUCLEOTIDE SEQUENCE [LARGE SCALE GENOMIC DNA]</scope>
</reference>
<feature type="non-terminal residue" evidence="2">
    <location>
        <position position="1"/>
    </location>
</feature>
<dbReference type="Proteomes" id="UP000268350">
    <property type="component" value="Unassembled WGS sequence"/>
</dbReference>
<feature type="compositionally biased region" description="Pro residues" evidence="1">
    <location>
        <begin position="111"/>
        <end position="125"/>
    </location>
</feature>
<dbReference type="STRING" id="7266.A0A3B0JQR3"/>
<protein>
    <submittedName>
        <fullName evidence="2">Uncharacterized protein</fullName>
    </submittedName>
</protein>
<feature type="compositionally biased region" description="Low complexity" evidence="1">
    <location>
        <begin position="164"/>
        <end position="182"/>
    </location>
</feature>
<evidence type="ECO:0000313" key="2">
    <source>
        <dbReference type="EMBL" id="SPP73488.1"/>
    </source>
</evidence>
<feature type="compositionally biased region" description="Basic and acidic residues" evidence="1">
    <location>
        <begin position="77"/>
        <end position="103"/>
    </location>
</feature>
<dbReference type="OrthoDB" id="2014201at2759"/>
<feature type="compositionally biased region" description="Low complexity" evidence="1">
    <location>
        <begin position="126"/>
        <end position="139"/>
    </location>
</feature>
<feature type="compositionally biased region" description="Basic residues" evidence="1">
    <location>
        <begin position="184"/>
        <end position="195"/>
    </location>
</feature>
<feature type="region of interest" description="Disordered" evidence="1">
    <location>
        <begin position="77"/>
        <end position="209"/>
    </location>
</feature>
<evidence type="ECO:0000313" key="3">
    <source>
        <dbReference type="Proteomes" id="UP000268350"/>
    </source>
</evidence>
<dbReference type="AlphaFoldDB" id="A0A3B0JQR3"/>
<feature type="region of interest" description="Disordered" evidence="1">
    <location>
        <begin position="1"/>
        <end position="20"/>
    </location>
</feature>
<dbReference type="EMBL" id="OUUW01000001">
    <property type="protein sequence ID" value="SPP73488.1"/>
    <property type="molecule type" value="Genomic_DNA"/>
</dbReference>
<gene>
    <name evidence="2" type="ORF">DGUA_6G000979</name>
</gene>
<organism evidence="2 3">
    <name type="scientific">Drosophila guanche</name>
    <name type="common">Fruit fly</name>
    <dbReference type="NCBI Taxonomy" id="7266"/>
    <lineage>
        <taxon>Eukaryota</taxon>
        <taxon>Metazoa</taxon>
        <taxon>Ecdysozoa</taxon>
        <taxon>Arthropoda</taxon>
        <taxon>Hexapoda</taxon>
        <taxon>Insecta</taxon>
        <taxon>Pterygota</taxon>
        <taxon>Neoptera</taxon>
        <taxon>Endopterygota</taxon>
        <taxon>Diptera</taxon>
        <taxon>Brachycera</taxon>
        <taxon>Muscomorpha</taxon>
        <taxon>Ephydroidea</taxon>
        <taxon>Drosophilidae</taxon>
        <taxon>Drosophila</taxon>
        <taxon>Sophophora</taxon>
    </lineage>
</organism>
<name>A0A3B0JQR3_DROGU</name>
<accession>A0A3B0JQR3</accession>
<feature type="non-terminal residue" evidence="2">
    <location>
        <position position="209"/>
    </location>
</feature>
<evidence type="ECO:0000256" key="1">
    <source>
        <dbReference type="SAM" id="MobiDB-lite"/>
    </source>
</evidence>
<proteinExistence type="predicted"/>